<keyword evidence="4" id="KW-0808">Transferase</keyword>
<dbReference type="Pfam" id="PF00512">
    <property type="entry name" value="HisKA"/>
    <property type="match status" value="1"/>
</dbReference>
<dbReference type="EMBL" id="VDCQ01000048">
    <property type="protein sequence ID" value="TNJ63090.1"/>
    <property type="molecule type" value="Genomic_DNA"/>
</dbReference>
<dbReference type="InterPro" id="IPR008979">
    <property type="entry name" value="Galactose-bd-like_sf"/>
</dbReference>
<evidence type="ECO:0000313" key="12">
    <source>
        <dbReference type="EMBL" id="TNJ63090.1"/>
    </source>
</evidence>
<dbReference type="Pfam" id="PF02518">
    <property type="entry name" value="HATPase_c"/>
    <property type="match status" value="1"/>
</dbReference>
<dbReference type="PANTHER" id="PTHR43711">
    <property type="entry name" value="TWO-COMPONENT HISTIDINE KINASE"/>
    <property type="match status" value="1"/>
</dbReference>
<evidence type="ECO:0000256" key="3">
    <source>
        <dbReference type="ARBA" id="ARBA00022553"/>
    </source>
</evidence>
<dbReference type="Gene3D" id="1.10.287.130">
    <property type="match status" value="1"/>
</dbReference>
<dbReference type="PRINTS" id="PR00344">
    <property type="entry name" value="BCTRLSENSOR"/>
</dbReference>
<keyword evidence="8" id="KW-0902">Two-component regulatory system</keyword>
<evidence type="ECO:0000256" key="10">
    <source>
        <dbReference type="SAM" id="Phobius"/>
    </source>
</evidence>
<name>A0A5C4T2X8_9BACL</name>
<dbReference type="CDD" id="cd00075">
    <property type="entry name" value="HATPase"/>
    <property type="match status" value="1"/>
</dbReference>
<dbReference type="PROSITE" id="PS50109">
    <property type="entry name" value="HIS_KIN"/>
    <property type="match status" value="1"/>
</dbReference>
<gene>
    <name evidence="12" type="ORF">FE784_27140</name>
</gene>
<evidence type="ECO:0000256" key="4">
    <source>
        <dbReference type="ARBA" id="ARBA00022679"/>
    </source>
</evidence>
<dbReference type="InterPro" id="IPR036890">
    <property type="entry name" value="HATPase_C_sf"/>
</dbReference>
<protein>
    <recommendedName>
        <fullName evidence="2">histidine kinase</fullName>
        <ecNumber evidence="2">2.7.13.3</ecNumber>
    </recommendedName>
</protein>
<keyword evidence="5" id="KW-0547">Nucleotide-binding</keyword>
<dbReference type="SUPFAM" id="SSF55874">
    <property type="entry name" value="ATPase domain of HSP90 chaperone/DNA topoisomerase II/histidine kinase"/>
    <property type="match status" value="1"/>
</dbReference>
<dbReference type="Proteomes" id="UP000307943">
    <property type="component" value="Unassembled WGS sequence"/>
</dbReference>
<dbReference type="InterPro" id="IPR003594">
    <property type="entry name" value="HATPase_dom"/>
</dbReference>
<feature type="region of interest" description="Disordered" evidence="9">
    <location>
        <begin position="711"/>
        <end position="736"/>
    </location>
</feature>
<evidence type="ECO:0000259" key="11">
    <source>
        <dbReference type="PROSITE" id="PS50109"/>
    </source>
</evidence>
<dbReference type="EC" id="2.7.13.3" evidence="2"/>
<dbReference type="SUPFAM" id="SSF49785">
    <property type="entry name" value="Galactose-binding domain-like"/>
    <property type="match status" value="1"/>
</dbReference>
<dbReference type="InterPro" id="IPR036097">
    <property type="entry name" value="HisK_dim/P_sf"/>
</dbReference>
<evidence type="ECO:0000256" key="7">
    <source>
        <dbReference type="ARBA" id="ARBA00022840"/>
    </source>
</evidence>
<keyword evidence="10" id="KW-1133">Transmembrane helix</keyword>
<dbReference type="InterPro" id="IPR050736">
    <property type="entry name" value="Sensor_HK_Regulatory"/>
</dbReference>
<feature type="transmembrane region" description="Helical" evidence="10">
    <location>
        <begin position="256"/>
        <end position="281"/>
    </location>
</feature>
<feature type="compositionally biased region" description="Basic and acidic residues" evidence="9">
    <location>
        <begin position="714"/>
        <end position="736"/>
    </location>
</feature>
<accession>A0A5C4T2X8</accession>
<dbReference type="CDD" id="cd00082">
    <property type="entry name" value="HisKA"/>
    <property type="match status" value="1"/>
</dbReference>
<evidence type="ECO:0000256" key="5">
    <source>
        <dbReference type="ARBA" id="ARBA00022741"/>
    </source>
</evidence>
<keyword evidence="13" id="KW-1185">Reference proteome</keyword>
<dbReference type="SMART" id="SM00387">
    <property type="entry name" value="HATPase_c"/>
    <property type="match status" value="1"/>
</dbReference>
<dbReference type="Gene3D" id="2.60.120.260">
    <property type="entry name" value="Galactose-binding domain-like"/>
    <property type="match status" value="1"/>
</dbReference>
<keyword evidence="3" id="KW-0597">Phosphoprotein</keyword>
<feature type="domain" description="Histidine kinase" evidence="11">
    <location>
        <begin position="487"/>
        <end position="713"/>
    </location>
</feature>
<reference evidence="12 13" key="1">
    <citation type="submission" date="2019-05" db="EMBL/GenBank/DDBJ databases">
        <title>We sequenced the genome of Paenibacillus hemerocallicola KCTC 33185 for further insight into its adaptation and study the phylogeny of Paenibacillus.</title>
        <authorList>
            <person name="Narsing Rao M.P."/>
        </authorList>
    </citation>
    <scope>NUCLEOTIDE SEQUENCE [LARGE SCALE GENOMIC DNA]</scope>
    <source>
        <strain evidence="12 13">KCTC 33185</strain>
    </source>
</reference>
<evidence type="ECO:0000256" key="8">
    <source>
        <dbReference type="ARBA" id="ARBA00023012"/>
    </source>
</evidence>
<evidence type="ECO:0000256" key="2">
    <source>
        <dbReference type="ARBA" id="ARBA00012438"/>
    </source>
</evidence>
<dbReference type="PANTHER" id="PTHR43711:SF1">
    <property type="entry name" value="HISTIDINE KINASE 1"/>
    <property type="match status" value="1"/>
</dbReference>
<dbReference type="GO" id="GO:0000155">
    <property type="term" value="F:phosphorelay sensor kinase activity"/>
    <property type="evidence" value="ECO:0007669"/>
    <property type="project" value="InterPro"/>
</dbReference>
<feature type="transmembrane region" description="Helical" evidence="10">
    <location>
        <begin position="293"/>
        <end position="309"/>
    </location>
</feature>
<proteinExistence type="predicted"/>
<feature type="transmembrane region" description="Helical" evidence="10">
    <location>
        <begin position="347"/>
        <end position="368"/>
    </location>
</feature>
<dbReference type="InterPro" id="IPR005467">
    <property type="entry name" value="His_kinase_dom"/>
</dbReference>
<keyword evidence="10" id="KW-0472">Membrane</keyword>
<feature type="transmembrane region" description="Helical" evidence="10">
    <location>
        <begin position="405"/>
        <end position="428"/>
    </location>
</feature>
<evidence type="ECO:0000256" key="9">
    <source>
        <dbReference type="SAM" id="MobiDB-lite"/>
    </source>
</evidence>
<dbReference type="GO" id="GO:0005524">
    <property type="term" value="F:ATP binding"/>
    <property type="evidence" value="ECO:0007669"/>
    <property type="project" value="UniProtKB-KW"/>
</dbReference>
<dbReference type="InterPro" id="IPR003661">
    <property type="entry name" value="HisK_dim/P_dom"/>
</dbReference>
<dbReference type="SMART" id="SM00388">
    <property type="entry name" value="HisKA"/>
    <property type="match status" value="1"/>
</dbReference>
<comment type="caution">
    <text evidence="12">The sequence shown here is derived from an EMBL/GenBank/DDBJ whole genome shotgun (WGS) entry which is preliminary data.</text>
</comment>
<dbReference type="OrthoDB" id="9809348at2"/>
<comment type="catalytic activity">
    <reaction evidence="1">
        <text>ATP + protein L-histidine = ADP + protein N-phospho-L-histidine.</text>
        <dbReference type="EC" id="2.7.13.3"/>
    </reaction>
</comment>
<evidence type="ECO:0000313" key="13">
    <source>
        <dbReference type="Proteomes" id="UP000307943"/>
    </source>
</evidence>
<keyword evidence="10" id="KW-0812">Transmembrane</keyword>
<organism evidence="12 13">
    <name type="scientific">Paenibacillus hemerocallicola</name>
    <dbReference type="NCBI Taxonomy" id="1172614"/>
    <lineage>
        <taxon>Bacteria</taxon>
        <taxon>Bacillati</taxon>
        <taxon>Bacillota</taxon>
        <taxon>Bacilli</taxon>
        <taxon>Bacillales</taxon>
        <taxon>Paenibacillaceae</taxon>
        <taxon>Paenibacillus</taxon>
    </lineage>
</organism>
<dbReference type="Gene3D" id="3.30.565.10">
    <property type="entry name" value="Histidine kinase-like ATPase, C-terminal domain"/>
    <property type="match status" value="1"/>
</dbReference>
<dbReference type="InterPro" id="IPR004358">
    <property type="entry name" value="Sig_transdc_His_kin-like_C"/>
</dbReference>
<dbReference type="SUPFAM" id="SSF47384">
    <property type="entry name" value="Homodimeric domain of signal transducing histidine kinase"/>
    <property type="match status" value="1"/>
</dbReference>
<dbReference type="Pfam" id="PF07695">
    <property type="entry name" value="7TMR-DISM_7TM"/>
    <property type="match status" value="1"/>
</dbReference>
<dbReference type="AlphaFoldDB" id="A0A5C4T2X8"/>
<feature type="transmembrane region" description="Helical" evidence="10">
    <location>
        <begin position="321"/>
        <end position="341"/>
    </location>
</feature>
<feature type="transmembrane region" description="Helical" evidence="10">
    <location>
        <begin position="226"/>
        <end position="249"/>
    </location>
</feature>
<keyword evidence="7" id="KW-0067">ATP-binding</keyword>
<evidence type="ECO:0000256" key="1">
    <source>
        <dbReference type="ARBA" id="ARBA00000085"/>
    </source>
</evidence>
<dbReference type="InterPro" id="IPR011623">
    <property type="entry name" value="7TMR_DISM_rcpt_extracell_dom1"/>
</dbReference>
<keyword evidence="6 12" id="KW-0418">Kinase</keyword>
<evidence type="ECO:0000256" key="6">
    <source>
        <dbReference type="ARBA" id="ARBA00022777"/>
    </source>
</evidence>
<sequence>MRSEPTNLRLKRPNSTYLESGMMRFAASLLIGLIVWCSAPSSAWATFLEWNAASDKRDLQQWHPWGDGIVSLDGPWELYWNRLLEPDDFADGSPGSSLTVSIPAQWKSYAINGQALTNEGYATYRMKFIISGEVAGQPLGLYVNNVASAYRFWINGEPMNGNGTVGTDATRMVPRSYPKVYFFQPHPGDNEVVIQVSNFAQRTGGIWESLELGDAEEIASLHRNRVMVWTLLTGCLLLMTVFSFFLYFFRKQERAALWFGLICLAICIRSSLLGESFVYVLFPGLSWEWGVKLEYLSEIATILSLAAFVNKQYPQDAIVRIFPLFVASLAGFGAFVLATPAKVYTQLMVPYIIALLLPVFLYVTYIYIRAALRQRTGSRTNMIGFLGFFVTVIHEILYYTGFVPFGGLVSFGLLFFLLTQLLNLSLLFTRAITQSEMLSIELNKVIESQEETIRQRTSSLQALNVRLERGNQELSRIEHVRSTLLAEAYHDLSTPITAIKGFSKAIKTAVISEEEAPIYAGRIYERSLMLEKLIDNVVELSQLKTGEIQFQFVEVPILPFLRKLSHRYAAEVNAQGIALLWEEPHFALPPGKELLVALDRFRFERVFANLISNAVKYTPGEGVVRIWIEFRPAEHSNNGPVVIHVTDSGTGIPESELPHIFKRRYRIPLQANTGSGLGLAICTEIAARHQGKIGVSSKMGEGSDFHITLPAKIGDSRADTDRHAEGGEDEHDHSAD</sequence>
<feature type="transmembrane region" description="Helical" evidence="10">
    <location>
        <begin position="380"/>
        <end position="399"/>
    </location>
</feature>